<dbReference type="EMBL" id="LGHE01000135">
    <property type="protein sequence ID" value="KUL00909.1"/>
    <property type="molecule type" value="Genomic_DNA"/>
</dbReference>
<dbReference type="Proteomes" id="UP000054598">
    <property type="component" value="Unassembled WGS sequence"/>
</dbReference>
<evidence type="ECO:0000313" key="2">
    <source>
        <dbReference type="Proteomes" id="UP000054598"/>
    </source>
</evidence>
<dbReference type="AlphaFoldDB" id="A0A101ITL6"/>
<sequence>MDNLGILAGKEEPLPVFSRVVEALENYEEFPFLLEPIYHEVSDLDDEDIDRLRFGLVRLQVYADIHRYEDMEAAQRMKYVASTLERVLFGRLLLEGEEAGDKHQCC</sequence>
<accession>A0A101ITL6</accession>
<protein>
    <submittedName>
        <fullName evidence="1">Uncharacterized protein</fullName>
    </submittedName>
</protein>
<reference evidence="2" key="1">
    <citation type="journal article" date="2015" name="MBio">
        <title>Genome-Resolved Metagenomic Analysis Reveals Roles for Candidate Phyla and Other Microbial Community Members in Biogeochemical Transformations in Oil Reservoirs.</title>
        <authorList>
            <person name="Hu P."/>
            <person name="Tom L."/>
            <person name="Singh A."/>
            <person name="Thomas B.C."/>
            <person name="Baker B.J."/>
            <person name="Piceno Y.M."/>
            <person name="Andersen G.L."/>
            <person name="Banfield J.F."/>
        </authorList>
    </citation>
    <scope>NUCLEOTIDE SEQUENCE [LARGE SCALE GENOMIC DNA]</scope>
</reference>
<proteinExistence type="predicted"/>
<organism evidence="1 2">
    <name type="scientific">Methanoculleus marisnigri</name>
    <dbReference type="NCBI Taxonomy" id="2198"/>
    <lineage>
        <taxon>Archaea</taxon>
        <taxon>Methanobacteriati</taxon>
        <taxon>Methanobacteriota</taxon>
        <taxon>Stenosarchaea group</taxon>
        <taxon>Methanomicrobia</taxon>
        <taxon>Methanomicrobiales</taxon>
        <taxon>Methanomicrobiaceae</taxon>
        <taxon>Methanoculleus</taxon>
    </lineage>
</organism>
<gene>
    <name evidence="1" type="ORF">XE10_1218</name>
</gene>
<evidence type="ECO:0000313" key="1">
    <source>
        <dbReference type="EMBL" id="KUL00909.1"/>
    </source>
</evidence>
<comment type="caution">
    <text evidence="1">The sequence shown here is derived from an EMBL/GenBank/DDBJ whole genome shotgun (WGS) entry which is preliminary data.</text>
</comment>
<dbReference type="PATRIC" id="fig|2198.3.peg.1097"/>
<name>A0A101ITL6_9EURY</name>